<evidence type="ECO:0000313" key="1">
    <source>
        <dbReference type="EMBL" id="MBP2411189.1"/>
    </source>
</evidence>
<protein>
    <submittedName>
        <fullName evidence="1">Uncharacterized protein</fullName>
    </submittedName>
</protein>
<proteinExistence type="predicted"/>
<gene>
    <name evidence="1" type="ORF">JOF44_004156</name>
</gene>
<name>A0ABS4YQW5_9MICO</name>
<accession>A0ABS4YQW5</accession>
<comment type="caution">
    <text evidence="1">The sequence shown here is derived from an EMBL/GenBank/DDBJ whole genome shotgun (WGS) entry which is preliminary data.</text>
</comment>
<reference evidence="1 2" key="1">
    <citation type="submission" date="2021-03" db="EMBL/GenBank/DDBJ databases">
        <title>Sequencing the genomes of 1000 actinobacteria strains.</title>
        <authorList>
            <person name="Klenk H.-P."/>
        </authorList>
    </citation>
    <scope>NUCLEOTIDE SEQUENCE [LARGE SCALE GENOMIC DNA]</scope>
    <source>
        <strain evidence="1 2">DSM 14564</strain>
    </source>
</reference>
<organism evidence="1 2">
    <name type="scientific">Brachybacterium fresconis</name>
    <dbReference type="NCBI Taxonomy" id="173363"/>
    <lineage>
        <taxon>Bacteria</taxon>
        <taxon>Bacillati</taxon>
        <taxon>Actinomycetota</taxon>
        <taxon>Actinomycetes</taxon>
        <taxon>Micrococcales</taxon>
        <taxon>Dermabacteraceae</taxon>
        <taxon>Brachybacterium</taxon>
    </lineage>
</organism>
<dbReference type="Proteomes" id="UP000698222">
    <property type="component" value="Unassembled WGS sequence"/>
</dbReference>
<keyword evidence="2" id="KW-1185">Reference proteome</keyword>
<dbReference type="EMBL" id="JAGIOC010000002">
    <property type="protein sequence ID" value="MBP2411189.1"/>
    <property type="molecule type" value="Genomic_DNA"/>
</dbReference>
<evidence type="ECO:0000313" key="2">
    <source>
        <dbReference type="Proteomes" id="UP000698222"/>
    </source>
</evidence>
<sequence>MTVYIGYKTTRVMTTSAAVFPIRLGRDGGSCHAGR</sequence>